<dbReference type="GO" id="GO:0003676">
    <property type="term" value="F:nucleic acid binding"/>
    <property type="evidence" value="ECO:0007669"/>
    <property type="project" value="InterPro"/>
</dbReference>
<dbReference type="InterPro" id="IPR041588">
    <property type="entry name" value="Integrase_H2C2"/>
</dbReference>
<evidence type="ECO:0000313" key="2">
    <source>
        <dbReference type="EMBL" id="PKI71272.1"/>
    </source>
</evidence>
<dbReference type="InterPro" id="IPR043502">
    <property type="entry name" value="DNA/RNA_pol_sf"/>
</dbReference>
<sequence length="331" mass="38161">MTDASDYAVGAVLEQRMDKRSHVIYYASKTLDAVQCNYSTTEKELLAIEFVLEIKDRKGYENSVADHLSRLVLDEEPLPISDSFPNEHLFHMQGEEPWYADFVNFVVTSTFPPLWKLCSHQVIRRCVPNNEIHFILAHCHSYACGGHFGPKRAVGKILDSGFYGETLFRDAHGFCKGCERCQRIGNISRRNEMPQMPMIFCEVFDIWGMDFMGPFPSSFGFNYILLVVDYVFKWVEAKATRTNDAKVFVGFLKSNIFSRFGIPRAIISDQGIYFCNRSVEALMKKYGVHHRVATTDIEYERRTDNGLWWLRKGKYFGRSSCSKVVRLSVHC</sequence>
<dbReference type="InterPro" id="IPR036397">
    <property type="entry name" value="RNaseH_sf"/>
</dbReference>
<keyword evidence="3" id="KW-1185">Reference proteome</keyword>
<dbReference type="Proteomes" id="UP000233551">
    <property type="component" value="Unassembled WGS sequence"/>
</dbReference>
<dbReference type="Pfam" id="PF00665">
    <property type="entry name" value="rve"/>
    <property type="match status" value="1"/>
</dbReference>
<dbReference type="AlphaFoldDB" id="A0A2I0KS17"/>
<dbReference type="Pfam" id="PF17921">
    <property type="entry name" value="Integrase_H2C2"/>
    <property type="match status" value="1"/>
</dbReference>
<dbReference type="Pfam" id="PF17919">
    <property type="entry name" value="RT_RNaseH_2"/>
    <property type="match status" value="1"/>
</dbReference>
<feature type="domain" description="Integrase catalytic" evidence="1">
    <location>
        <begin position="193"/>
        <end position="290"/>
    </location>
</feature>
<accession>A0A2I0KS17</accession>
<proteinExistence type="predicted"/>
<dbReference type="SUPFAM" id="SSF53098">
    <property type="entry name" value="Ribonuclease H-like"/>
    <property type="match status" value="1"/>
</dbReference>
<dbReference type="InterPro" id="IPR041577">
    <property type="entry name" value="RT_RNaseH_2"/>
</dbReference>
<dbReference type="PANTHER" id="PTHR47266">
    <property type="entry name" value="ENDONUCLEASE-RELATED"/>
    <property type="match status" value="1"/>
</dbReference>
<dbReference type="STRING" id="22663.A0A2I0KS17"/>
<dbReference type="Gene3D" id="3.10.20.370">
    <property type="match status" value="1"/>
</dbReference>
<dbReference type="PROSITE" id="PS50994">
    <property type="entry name" value="INTEGRASE"/>
    <property type="match status" value="1"/>
</dbReference>
<dbReference type="InterPro" id="IPR052160">
    <property type="entry name" value="Gypsy_RT_Integrase-like"/>
</dbReference>
<comment type="caution">
    <text evidence="2">The sequence shown here is derived from an EMBL/GenBank/DDBJ whole genome shotgun (WGS) entry which is preliminary data.</text>
</comment>
<dbReference type="InterPro" id="IPR001584">
    <property type="entry name" value="Integrase_cat-core"/>
</dbReference>
<organism evidence="2 3">
    <name type="scientific">Punica granatum</name>
    <name type="common">Pomegranate</name>
    <dbReference type="NCBI Taxonomy" id="22663"/>
    <lineage>
        <taxon>Eukaryota</taxon>
        <taxon>Viridiplantae</taxon>
        <taxon>Streptophyta</taxon>
        <taxon>Embryophyta</taxon>
        <taxon>Tracheophyta</taxon>
        <taxon>Spermatophyta</taxon>
        <taxon>Magnoliopsida</taxon>
        <taxon>eudicotyledons</taxon>
        <taxon>Gunneridae</taxon>
        <taxon>Pentapetalae</taxon>
        <taxon>rosids</taxon>
        <taxon>malvids</taxon>
        <taxon>Myrtales</taxon>
        <taxon>Lythraceae</taxon>
        <taxon>Punica</taxon>
    </lineage>
</organism>
<evidence type="ECO:0000259" key="1">
    <source>
        <dbReference type="PROSITE" id="PS50994"/>
    </source>
</evidence>
<dbReference type="Gene3D" id="1.10.340.70">
    <property type="match status" value="1"/>
</dbReference>
<dbReference type="GO" id="GO:0015074">
    <property type="term" value="P:DNA integration"/>
    <property type="evidence" value="ECO:0007669"/>
    <property type="project" value="InterPro"/>
</dbReference>
<protein>
    <recommendedName>
        <fullName evidence="1">Integrase catalytic domain-containing protein</fullName>
    </recommendedName>
</protein>
<name>A0A2I0KS17_PUNGR</name>
<gene>
    <name evidence="2" type="ORF">CRG98_008272</name>
</gene>
<dbReference type="Gene3D" id="3.30.420.10">
    <property type="entry name" value="Ribonuclease H-like superfamily/Ribonuclease H"/>
    <property type="match status" value="1"/>
</dbReference>
<dbReference type="InterPro" id="IPR012337">
    <property type="entry name" value="RNaseH-like_sf"/>
</dbReference>
<dbReference type="SUPFAM" id="SSF56672">
    <property type="entry name" value="DNA/RNA polymerases"/>
    <property type="match status" value="1"/>
</dbReference>
<reference evidence="2 3" key="1">
    <citation type="submission" date="2017-11" db="EMBL/GenBank/DDBJ databases">
        <title>De-novo sequencing of pomegranate (Punica granatum L.) genome.</title>
        <authorList>
            <person name="Akparov Z."/>
            <person name="Amiraslanov A."/>
            <person name="Hajiyeva S."/>
            <person name="Abbasov M."/>
            <person name="Kaur K."/>
            <person name="Hamwieh A."/>
            <person name="Solovyev V."/>
            <person name="Salamov A."/>
            <person name="Braich B."/>
            <person name="Kosarev P."/>
            <person name="Mahmoud A."/>
            <person name="Hajiyev E."/>
            <person name="Babayeva S."/>
            <person name="Izzatullayeva V."/>
            <person name="Mammadov A."/>
            <person name="Mammadov A."/>
            <person name="Sharifova S."/>
            <person name="Ojaghi J."/>
            <person name="Eynullazada K."/>
            <person name="Bayramov B."/>
            <person name="Abdulazimova A."/>
            <person name="Shahmuradov I."/>
        </authorList>
    </citation>
    <scope>NUCLEOTIDE SEQUENCE [LARGE SCALE GENOMIC DNA]</scope>
    <source>
        <strain evidence="3">cv. AG2017</strain>
        <tissue evidence="2">Leaf</tissue>
    </source>
</reference>
<dbReference type="EMBL" id="PGOL01000385">
    <property type="protein sequence ID" value="PKI71272.1"/>
    <property type="molecule type" value="Genomic_DNA"/>
</dbReference>
<evidence type="ECO:0000313" key="3">
    <source>
        <dbReference type="Proteomes" id="UP000233551"/>
    </source>
</evidence>